<comment type="caution">
    <text evidence="1">The sequence shown here is derived from an EMBL/GenBank/DDBJ whole genome shotgun (WGS) entry which is preliminary data.</text>
</comment>
<gene>
    <name evidence="1" type="ORF">CCMP2556_LOCUS42719</name>
</gene>
<dbReference type="Proteomes" id="UP001642484">
    <property type="component" value="Unassembled WGS sequence"/>
</dbReference>
<feature type="non-terminal residue" evidence="1">
    <location>
        <position position="1"/>
    </location>
</feature>
<dbReference type="EMBL" id="CAXAMN010024683">
    <property type="protein sequence ID" value="CAK9088630.1"/>
    <property type="molecule type" value="Genomic_DNA"/>
</dbReference>
<evidence type="ECO:0000313" key="2">
    <source>
        <dbReference type="Proteomes" id="UP001642484"/>
    </source>
</evidence>
<accession>A0ABP0QMG0</accession>
<organism evidence="1 2">
    <name type="scientific">Durusdinium trenchii</name>
    <dbReference type="NCBI Taxonomy" id="1381693"/>
    <lineage>
        <taxon>Eukaryota</taxon>
        <taxon>Sar</taxon>
        <taxon>Alveolata</taxon>
        <taxon>Dinophyceae</taxon>
        <taxon>Suessiales</taxon>
        <taxon>Symbiodiniaceae</taxon>
        <taxon>Durusdinium</taxon>
    </lineage>
</organism>
<keyword evidence="2" id="KW-1185">Reference proteome</keyword>
<protein>
    <submittedName>
        <fullName evidence="1">Uncharacterized protein</fullName>
    </submittedName>
</protein>
<proteinExistence type="predicted"/>
<evidence type="ECO:0000313" key="1">
    <source>
        <dbReference type="EMBL" id="CAK9088630.1"/>
    </source>
</evidence>
<reference evidence="1 2" key="1">
    <citation type="submission" date="2024-02" db="EMBL/GenBank/DDBJ databases">
        <authorList>
            <person name="Chen Y."/>
            <person name="Shah S."/>
            <person name="Dougan E. K."/>
            <person name="Thang M."/>
            <person name="Chan C."/>
        </authorList>
    </citation>
    <scope>NUCLEOTIDE SEQUENCE [LARGE SCALE GENOMIC DNA]</scope>
</reference>
<sequence length="81" mass="9095">AKAFEAAQHILAEAEPHDAMGVPCDVSMRQLRRRFGCLTKLLSGYDDPEILAAFQKVKVAFDEMRSMRSVETTEDKKQAPI</sequence>
<name>A0ABP0QMG0_9DINO</name>